<name>A0A229UPA8_9BACL</name>
<feature type="region of interest" description="Disordered" evidence="1">
    <location>
        <begin position="1"/>
        <end position="60"/>
    </location>
</feature>
<protein>
    <submittedName>
        <fullName evidence="2">Uncharacterized protein</fullName>
    </submittedName>
</protein>
<organism evidence="2 3">
    <name type="scientific">Paenibacillus rigui</name>
    <dbReference type="NCBI Taxonomy" id="554312"/>
    <lineage>
        <taxon>Bacteria</taxon>
        <taxon>Bacillati</taxon>
        <taxon>Bacillota</taxon>
        <taxon>Bacilli</taxon>
        <taxon>Bacillales</taxon>
        <taxon>Paenibacillaceae</taxon>
        <taxon>Paenibacillus</taxon>
    </lineage>
</organism>
<sequence>METGKQTIRKKYSSPQILSHQPIRFETAQSWNRGKGNKDHPGHGNGGIHYPLDPRPSKNK</sequence>
<accession>A0A229UPA8</accession>
<reference evidence="2 3" key="1">
    <citation type="submission" date="2017-07" db="EMBL/GenBank/DDBJ databases">
        <title>Genome sequencing and assembly of Paenibacillus rigui.</title>
        <authorList>
            <person name="Mayilraj S."/>
        </authorList>
    </citation>
    <scope>NUCLEOTIDE SEQUENCE [LARGE SCALE GENOMIC DNA]</scope>
    <source>
        <strain evidence="2 3">JCM 16352</strain>
    </source>
</reference>
<evidence type="ECO:0000313" key="3">
    <source>
        <dbReference type="Proteomes" id="UP000215509"/>
    </source>
</evidence>
<evidence type="ECO:0000313" key="2">
    <source>
        <dbReference type="EMBL" id="OXM85204.1"/>
    </source>
</evidence>
<comment type="caution">
    <text evidence="2">The sequence shown here is derived from an EMBL/GenBank/DDBJ whole genome shotgun (WGS) entry which is preliminary data.</text>
</comment>
<dbReference type="AlphaFoldDB" id="A0A229UPA8"/>
<keyword evidence="3" id="KW-1185">Reference proteome</keyword>
<proteinExistence type="predicted"/>
<gene>
    <name evidence="2" type="ORF">CF651_16530</name>
</gene>
<evidence type="ECO:0000256" key="1">
    <source>
        <dbReference type="SAM" id="MobiDB-lite"/>
    </source>
</evidence>
<dbReference type="Proteomes" id="UP000215509">
    <property type="component" value="Unassembled WGS sequence"/>
</dbReference>
<dbReference type="EMBL" id="NMQW01000023">
    <property type="protein sequence ID" value="OXM85204.1"/>
    <property type="molecule type" value="Genomic_DNA"/>
</dbReference>